<proteinExistence type="predicted"/>
<gene>
    <name evidence="1" type="ORF">FHS97_003292</name>
</gene>
<organism evidence="1 2">
    <name type="scientific">Sphingomonas endophytica</name>
    <dbReference type="NCBI Taxonomy" id="869719"/>
    <lineage>
        <taxon>Bacteria</taxon>
        <taxon>Pseudomonadati</taxon>
        <taxon>Pseudomonadota</taxon>
        <taxon>Alphaproteobacteria</taxon>
        <taxon>Sphingomonadales</taxon>
        <taxon>Sphingomonadaceae</taxon>
        <taxon>Sphingomonas</taxon>
    </lineage>
</organism>
<name>A0ABR6N982_9SPHN</name>
<accession>A0ABR6N982</accession>
<sequence>MPRSDAHGAVRDALRCYVGPGRAWKSIDLASEAGVPVKSIECALAQVGSEHWRPIPFDRLLSIAAVLGGAFATGCLRPASLGAFVLPSAAALDPAALMIEKLRLANAVVALAADNDLSADDLEKMIPIANAGLELNMQMLAAHAAGIPRAGA</sequence>
<evidence type="ECO:0000313" key="2">
    <source>
        <dbReference type="Proteomes" id="UP000560131"/>
    </source>
</evidence>
<dbReference type="RefSeq" id="WP_184040458.1">
    <property type="nucleotide sequence ID" value="NZ_BAABAR010000006.1"/>
</dbReference>
<comment type="caution">
    <text evidence="1">The sequence shown here is derived from an EMBL/GenBank/DDBJ whole genome shotgun (WGS) entry which is preliminary data.</text>
</comment>
<dbReference type="Proteomes" id="UP000560131">
    <property type="component" value="Unassembled WGS sequence"/>
</dbReference>
<evidence type="ECO:0000313" key="1">
    <source>
        <dbReference type="EMBL" id="MBB5727337.1"/>
    </source>
</evidence>
<reference evidence="1 2" key="1">
    <citation type="submission" date="2020-08" db="EMBL/GenBank/DDBJ databases">
        <title>Genomic Encyclopedia of Type Strains, Phase IV (KMG-IV): sequencing the most valuable type-strain genomes for metagenomic binning, comparative biology and taxonomic classification.</title>
        <authorList>
            <person name="Goeker M."/>
        </authorList>
    </citation>
    <scope>NUCLEOTIDE SEQUENCE [LARGE SCALE GENOMIC DNA]</scope>
    <source>
        <strain evidence="1 2">DSM 101535</strain>
    </source>
</reference>
<dbReference type="EMBL" id="JACIJN010000013">
    <property type="protein sequence ID" value="MBB5727337.1"/>
    <property type="molecule type" value="Genomic_DNA"/>
</dbReference>
<keyword evidence="2" id="KW-1185">Reference proteome</keyword>
<protein>
    <submittedName>
        <fullName evidence="1">Uncharacterized protein</fullName>
    </submittedName>
</protein>